<evidence type="ECO:0000313" key="4">
    <source>
        <dbReference type="Proteomes" id="UP000199494"/>
    </source>
</evidence>
<evidence type="ECO:0000256" key="1">
    <source>
        <dbReference type="ARBA" id="ARBA00009080"/>
    </source>
</evidence>
<keyword evidence="4" id="KW-1185">Reference proteome</keyword>
<dbReference type="GO" id="GO:0016491">
    <property type="term" value="F:oxidoreductase activity"/>
    <property type="evidence" value="ECO:0007669"/>
    <property type="project" value="UniProtKB-KW"/>
</dbReference>
<dbReference type="InterPro" id="IPR036291">
    <property type="entry name" value="NAD(P)-bd_dom_sf"/>
</dbReference>
<sequence>MNSTPVTVIGLGPMGAAMARVLLAGGHHVTVWNRTRSKADDLVAEGAVLAATPAEAIAASPLVVLSLTDYRAMYDILTPAAGSLREKVVVNLSSDSPQASREATEWFTGHGAQHVVGGVMVPPLLVGTDASYVFYSGPKAVFDRYEPMLRPIGRPEYRGEDPALAQLFYQAQLGIFLTTMAAHAHSSAILAAAGVAPTDYAPFAVEVVDLVRAIVPDTARHFEAGEHPGGLSSAAMMRESAAHVVAAGREAGLDNAVPEAVLAYYDKAIAAGYNTSDGSVLYEVIKKA</sequence>
<dbReference type="InterPro" id="IPR015815">
    <property type="entry name" value="HIBADH-related"/>
</dbReference>
<dbReference type="AlphaFoldDB" id="A0A222VQQ5"/>
<evidence type="ECO:0000313" key="3">
    <source>
        <dbReference type="EMBL" id="SDD01682.1"/>
    </source>
</evidence>
<dbReference type="Gene3D" id="1.10.1040.10">
    <property type="entry name" value="N-(1-d-carboxylethyl)-l-norvaline Dehydrogenase, domain 2"/>
    <property type="match status" value="1"/>
</dbReference>
<protein>
    <submittedName>
        <fullName evidence="3">3-hydroxyisobutyrate dehydrogenase</fullName>
    </submittedName>
</protein>
<dbReference type="SUPFAM" id="SSF51735">
    <property type="entry name" value="NAD(P)-binding Rossmann-fold domains"/>
    <property type="match status" value="1"/>
</dbReference>
<dbReference type="KEGG" id="pmad:BAY61_15775"/>
<comment type="similarity">
    <text evidence="1">Belongs to the HIBADH-related family.</text>
</comment>
<organism evidence="3 4">
    <name type="scientific">Prauserella marina</name>
    <dbReference type="NCBI Taxonomy" id="530584"/>
    <lineage>
        <taxon>Bacteria</taxon>
        <taxon>Bacillati</taxon>
        <taxon>Actinomycetota</taxon>
        <taxon>Actinomycetes</taxon>
        <taxon>Pseudonocardiales</taxon>
        <taxon>Pseudonocardiaceae</taxon>
        <taxon>Prauserella</taxon>
    </lineage>
</organism>
<dbReference type="Proteomes" id="UP000199494">
    <property type="component" value="Unassembled WGS sequence"/>
</dbReference>
<evidence type="ECO:0000256" key="2">
    <source>
        <dbReference type="ARBA" id="ARBA00023002"/>
    </source>
</evidence>
<dbReference type="GO" id="GO:0050661">
    <property type="term" value="F:NADP binding"/>
    <property type="evidence" value="ECO:0007669"/>
    <property type="project" value="InterPro"/>
</dbReference>
<dbReference type="EMBL" id="FMZE01000005">
    <property type="protein sequence ID" value="SDD01682.1"/>
    <property type="molecule type" value="Genomic_DNA"/>
</dbReference>
<dbReference type="InterPro" id="IPR051265">
    <property type="entry name" value="HIBADH-related_NP60_sf"/>
</dbReference>
<dbReference type="PANTHER" id="PTHR43580">
    <property type="entry name" value="OXIDOREDUCTASE GLYR1-RELATED"/>
    <property type="match status" value="1"/>
</dbReference>
<dbReference type="PANTHER" id="PTHR43580:SF2">
    <property type="entry name" value="CYTOKINE-LIKE NUCLEAR FACTOR N-PAC"/>
    <property type="match status" value="1"/>
</dbReference>
<keyword evidence="2" id="KW-0560">Oxidoreductase</keyword>
<dbReference type="InterPro" id="IPR013328">
    <property type="entry name" value="6PGD_dom2"/>
</dbReference>
<accession>A0A222VQQ5</accession>
<dbReference type="InterPro" id="IPR006115">
    <property type="entry name" value="6PGDH_NADP-bd"/>
</dbReference>
<dbReference type="Pfam" id="PF03446">
    <property type="entry name" value="NAD_binding_2"/>
    <property type="match status" value="1"/>
</dbReference>
<dbReference type="InterPro" id="IPR048666">
    <property type="entry name" value="RedAm-like_C"/>
</dbReference>
<dbReference type="PIRSF" id="PIRSF000103">
    <property type="entry name" value="HIBADH"/>
    <property type="match status" value="1"/>
</dbReference>
<gene>
    <name evidence="3" type="ORF">SAMN05421630_105201</name>
</gene>
<dbReference type="Gene3D" id="3.40.50.720">
    <property type="entry name" value="NAD(P)-binding Rossmann-like Domain"/>
    <property type="match status" value="1"/>
</dbReference>
<proteinExistence type="inferred from homology"/>
<dbReference type="Pfam" id="PF21761">
    <property type="entry name" value="RedAm-like_C"/>
    <property type="match status" value="1"/>
</dbReference>
<name>A0A222VQQ5_9PSEU</name>
<dbReference type="RefSeq" id="WP_091804538.1">
    <property type="nucleotide sequence ID" value="NZ_CP016353.1"/>
</dbReference>
<dbReference type="STRING" id="530584.SAMN05421630_105201"/>
<dbReference type="OrthoDB" id="9135493at2"/>
<reference evidence="3 4" key="1">
    <citation type="submission" date="2016-10" db="EMBL/GenBank/DDBJ databases">
        <authorList>
            <person name="de Groot N.N."/>
        </authorList>
    </citation>
    <scope>NUCLEOTIDE SEQUENCE [LARGE SCALE GENOMIC DNA]</scope>
    <source>
        <strain evidence="3 4">CGMCC 4.5506</strain>
    </source>
</reference>